<evidence type="ECO:0000256" key="7">
    <source>
        <dbReference type="ARBA" id="ARBA00022984"/>
    </source>
</evidence>
<evidence type="ECO:0000256" key="5">
    <source>
        <dbReference type="ARBA" id="ARBA00022840"/>
    </source>
</evidence>
<name>A0A4P8XWE5_9FIRM</name>
<keyword evidence="8 10" id="KW-0131">Cell cycle</keyword>
<dbReference type="Pfam" id="PF01225">
    <property type="entry name" value="Mur_ligase"/>
    <property type="match status" value="1"/>
</dbReference>
<dbReference type="GO" id="GO:0009252">
    <property type="term" value="P:peptidoglycan biosynthetic process"/>
    <property type="evidence" value="ECO:0007669"/>
    <property type="project" value="UniProtKB-UniRule"/>
</dbReference>
<dbReference type="InterPro" id="IPR005863">
    <property type="entry name" value="UDP-N-AcMur_synth"/>
</dbReference>
<evidence type="ECO:0000256" key="11">
    <source>
        <dbReference type="RuleBase" id="RU004136"/>
    </source>
</evidence>
<dbReference type="GO" id="GO:0005524">
    <property type="term" value="F:ATP binding"/>
    <property type="evidence" value="ECO:0007669"/>
    <property type="project" value="UniProtKB-UniRule"/>
</dbReference>
<accession>A0A4P8XWE5</accession>
<protein>
    <recommendedName>
        <fullName evidence="10 11">UDP-N-acetylmuramoyl-tripeptide--D-alanyl-D-alanine ligase</fullName>
        <ecNumber evidence="10 11">6.3.2.10</ecNumber>
    </recommendedName>
    <alternativeName>
        <fullName evidence="10">D-alanyl-D-alanine-adding enzyme</fullName>
    </alternativeName>
</protein>
<comment type="pathway">
    <text evidence="10 11">Cell wall biogenesis; peptidoglycan biosynthesis.</text>
</comment>
<dbReference type="InterPro" id="IPR036615">
    <property type="entry name" value="Mur_ligase_C_dom_sf"/>
</dbReference>
<dbReference type="InterPro" id="IPR013221">
    <property type="entry name" value="Mur_ligase_cen"/>
</dbReference>
<dbReference type="Gene3D" id="3.90.190.20">
    <property type="entry name" value="Mur ligase, C-terminal domain"/>
    <property type="match status" value="1"/>
</dbReference>
<dbReference type="InterPro" id="IPR035911">
    <property type="entry name" value="MurE/MurF_N"/>
</dbReference>
<evidence type="ECO:0000256" key="9">
    <source>
        <dbReference type="ARBA" id="ARBA00023316"/>
    </source>
</evidence>
<feature type="domain" description="Mur ligase C-terminal" evidence="13">
    <location>
        <begin position="318"/>
        <end position="437"/>
    </location>
</feature>
<keyword evidence="5 10" id="KW-0067">ATP-binding</keyword>
<proteinExistence type="inferred from homology"/>
<evidence type="ECO:0000256" key="2">
    <source>
        <dbReference type="ARBA" id="ARBA00022598"/>
    </source>
</evidence>
<dbReference type="Gene3D" id="3.40.1390.10">
    <property type="entry name" value="MurE/MurF, N-terminal domain"/>
    <property type="match status" value="1"/>
</dbReference>
<keyword evidence="7 10" id="KW-0573">Peptidoglycan synthesis</keyword>
<dbReference type="InterPro" id="IPR000713">
    <property type="entry name" value="Mur_ligase_N"/>
</dbReference>
<keyword evidence="1 10" id="KW-0963">Cytoplasm</keyword>
<dbReference type="GO" id="GO:0008360">
    <property type="term" value="P:regulation of cell shape"/>
    <property type="evidence" value="ECO:0007669"/>
    <property type="project" value="UniProtKB-KW"/>
</dbReference>
<evidence type="ECO:0000256" key="8">
    <source>
        <dbReference type="ARBA" id="ARBA00023306"/>
    </source>
</evidence>
<evidence type="ECO:0000256" key="6">
    <source>
        <dbReference type="ARBA" id="ARBA00022960"/>
    </source>
</evidence>
<dbReference type="SUPFAM" id="SSF53244">
    <property type="entry name" value="MurD-like peptide ligases, peptide-binding domain"/>
    <property type="match status" value="1"/>
</dbReference>
<evidence type="ECO:0000256" key="10">
    <source>
        <dbReference type="HAMAP-Rule" id="MF_02019"/>
    </source>
</evidence>
<dbReference type="GO" id="GO:0047480">
    <property type="term" value="F:UDP-N-acetylmuramoyl-tripeptide-D-alanyl-D-alanine ligase activity"/>
    <property type="evidence" value="ECO:0007669"/>
    <property type="project" value="UniProtKB-UniRule"/>
</dbReference>
<dbReference type="SUPFAM" id="SSF53623">
    <property type="entry name" value="MurD-like peptide ligases, catalytic domain"/>
    <property type="match status" value="1"/>
</dbReference>
<keyword evidence="9 10" id="KW-0961">Cell wall biogenesis/degradation</keyword>
<dbReference type="Gene3D" id="3.40.1190.10">
    <property type="entry name" value="Mur-like, catalytic domain"/>
    <property type="match status" value="1"/>
</dbReference>
<comment type="catalytic activity">
    <reaction evidence="10 11">
        <text>D-alanyl-D-alanine + UDP-N-acetyl-alpha-D-muramoyl-L-alanyl-gamma-D-glutamyl-meso-2,6-diaminopimelate + ATP = UDP-N-acetyl-alpha-D-muramoyl-L-alanyl-gamma-D-glutamyl-meso-2,6-diaminopimeloyl-D-alanyl-D-alanine + ADP + phosphate + H(+)</text>
        <dbReference type="Rhea" id="RHEA:28374"/>
        <dbReference type="ChEBI" id="CHEBI:15378"/>
        <dbReference type="ChEBI" id="CHEBI:30616"/>
        <dbReference type="ChEBI" id="CHEBI:43474"/>
        <dbReference type="ChEBI" id="CHEBI:57822"/>
        <dbReference type="ChEBI" id="CHEBI:61386"/>
        <dbReference type="ChEBI" id="CHEBI:83905"/>
        <dbReference type="ChEBI" id="CHEBI:456216"/>
        <dbReference type="EC" id="6.3.2.10"/>
    </reaction>
</comment>
<evidence type="ECO:0000259" key="13">
    <source>
        <dbReference type="Pfam" id="PF02875"/>
    </source>
</evidence>
<evidence type="ECO:0000313" key="16">
    <source>
        <dbReference type="Proteomes" id="UP000301475"/>
    </source>
</evidence>
<dbReference type="EMBL" id="CP039381">
    <property type="protein sequence ID" value="QCT06774.1"/>
    <property type="molecule type" value="Genomic_DNA"/>
</dbReference>
<dbReference type="UniPathway" id="UPA00219"/>
<dbReference type="RefSeq" id="WP_138156841.1">
    <property type="nucleotide sequence ID" value="NZ_CP039381.1"/>
</dbReference>
<feature type="domain" description="Mur ligase central" evidence="14">
    <location>
        <begin position="109"/>
        <end position="295"/>
    </location>
</feature>
<dbReference type="Proteomes" id="UP000301475">
    <property type="component" value="Chromosome"/>
</dbReference>
<dbReference type="Pfam" id="PF08245">
    <property type="entry name" value="Mur_ligase_M"/>
    <property type="match status" value="1"/>
</dbReference>
<keyword evidence="3 10" id="KW-0132">Cell division</keyword>
<dbReference type="HAMAP" id="MF_02019">
    <property type="entry name" value="MurF"/>
    <property type="match status" value="1"/>
</dbReference>
<dbReference type="Pfam" id="PF02875">
    <property type="entry name" value="Mur_ligase_C"/>
    <property type="match status" value="1"/>
</dbReference>
<keyword evidence="16" id="KW-1185">Reference proteome</keyword>
<organism evidence="15 16">
    <name type="scientific">Ruminococcus bovis</name>
    <dbReference type="NCBI Taxonomy" id="2564099"/>
    <lineage>
        <taxon>Bacteria</taxon>
        <taxon>Bacillati</taxon>
        <taxon>Bacillota</taxon>
        <taxon>Clostridia</taxon>
        <taxon>Eubacteriales</taxon>
        <taxon>Oscillospiraceae</taxon>
        <taxon>Ruminococcus</taxon>
    </lineage>
</organism>
<dbReference type="PANTHER" id="PTHR43024:SF1">
    <property type="entry name" value="UDP-N-ACETYLMURAMOYL-TRIPEPTIDE--D-ALANYL-D-ALANINE LIGASE"/>
    <property type="match status" value="1"/>
</dbReference>
<dbReference type="GO" id="GO:0005737">
    <property type="term" value="C:cytoplasm"/>
    <property type="evidence" value="ECO:0007669"/>
    <property type="project" value="UniProtKB-SubCell"/>
</dbReference>
<keyword evidence="6 10" id="KW-0133">Cell shape</keyword>
<dbReference type="GO" id="GO:0051301">
    <property type="term" value="P:cell division"/>
    <property type="evidence" value="ECO:0007669"/>
    <property type="project" value="UniProtKB-KW"/>
</dbReference>
<evidence type="ECO:0000259" key="12">
    <source>
        <dbReference type="Pfam" id="PF01225"/>
    </source>
</evidence>
<dbReference type="KEGG" id="ruj:E5Z56_05090"/>
<keyword evidence="4 10" id="KW-0547">Nucleotide-binding</keyword>
<dbReference type="PANTHER" id="PTHR43024">
    <property type="entry name" value="UDP-N-ACETYLMURAMOYL-TRIPEPTIDE--D-ALANYL-D-ALANINE LIGASE"/>
    <property type="match status" value="1"/>
</dbReference>
<gene>
    <name evidence="10" type="primary">murF</name>
    <name evidence="15" type="ORF">E5Z56_05090</name>
</gene>
<feature type="domain" description="Mur ligase N-terminal catalytic" evidence="12">
    <location>
        <begin position="28"/>
        <end position="86"/>
    </location>
</feature>
<dbReference type="AlphaFoldDB" id="A0A4P8XWE5"/>
<keyword evidence="2 10" id="KW-0436">Ligase</keyword>
<comment type="subcellular location">
    <subcellularLocation>
        <location evidence="10 11">Cytoplasm</location>
    </subcellularLocation>
</comment>
<evidence type="ECO:0000259" key="14">
    <source>
        <dbReference type="Pfam" id="PF08245"/>
    </source>
</evidence>
<dbReference type="InterPro" id="IPR004101">
    <property type="entry name" value="Mur_ligase_C"/>
</dbReference>
<dbReference type="EC" id="6.3.2.10" evidence="10 11"/>
<comment type="function">
    <text evidence="10 11">Involved in cell wall formation. Catalyzes the final step in the synthesis of UDP-N-acetylmuramoyl-pentapeptide, the precursor of murein.</text>
</comment>
<sequence>MKAITIKEILDSCNGNFIGAEEKLNTKVTSIVTDSRQAKENSMFVAIKGEKVDGHKFVPMTYNQGAVCALVEEKIDCDIPQIVVESTLQAVKDIAEYYRSLFTIPFIGVTGSVGKTSTKEMLASVLKEKFKVHKTQGNFNNELGVPLTLFAMEEDTEVAIIEMGISDFGEMTRLSKIVKPNICVITNIGCCHLENLGDRDGVLKAKTEMFKNIQKDGKIFLCGDDDKLNTVKEYKGIVPTFYGLNDTNKYYGEIIENNSENGIKCNLHFDGKSIPVTVPAIGNHMVANAMASVAIGKYLGMTDEEIVRGIESYSTIGGRNNVIKTDKYTVIDDCYNANPTSTKASIDTIANFSNPRKVCILGDMKELGKDEILLHKEVGAKAEECKIDVLITVGDLAKEMQSQLKNTKGYHFDNNESLIKELPSILKDNDAILIKASHSMHFEEIVEAITE</sequence>
<evidence type="ECO:0000313" key="15">
    <source>
        <dbReference type="EMBL" id="QCT06774.1"/>
    </source>
</evidence>
<evidence type="ECO:0000256" key="3">
    <source>
        <dbReference type="ARBA" id="ARBA00022618"/>
    </source>
</evidence>
<comment type="similarity">
    <text evidence="10">Belongs to the MurCDEF family. MurF subfamily.</text>
</comment>
<dbReference type="InterPro" id="IPR036565">
    <property type="entry name" value="Mur-like_cat_sf"/>
</dbReference>
<dbReference type="OrthoDB" id="9801978at2"/>
<reference evidence="15 16" key="1">
    <citation type="submission" date="2019-04" db="EMBL/GenBank/DDBJ databases">
        <authorList>
            <person name="Embree M."/>
            <person name="Gaffney J.R."/>
        </authorList>
    </citation>
    <scope>NUCLEOTIDE SEQUENCE [LARGE SCALE GENOMIC DNA]</scope>
    <source>
        <strain evidence="15 16">JE7A12</strain>
    </source>
</reference>
<dbReference type="SUPFAM" id="SSF63418">
    <property type="entry name" value="MurE/MurF N-terminal domain"/>
    <property type="match status" value="1"/>
</dbReference>
<feature type="binding site" evidence="10">
    <location>
        <begin position="111"/>
        <end position="117"/>
    </location>
    <ligand>
        <name>ATP</name>
        <dbReference type="ChEBI" id="CHEBI:30616"/>
    </ligand>
</feature>
<dbReference type="NCBIfam" id="TIGR01143">
    <property type="entry name" value="murF"/>
    <property type="match status" value="1"/>
</dbReference>
<evidence type="ECO:0000256" key="1">
    <source>
        <dbReference type="ARBA" id="ARBA00022490"/>
    </source>
</evidence>
<dbReference type="InterPro" id="IPR051046">
    <property type="entry name" value="MurCDEF_CellWall_CoF430Synth"/>
</dbReference>
<evidence type="ECO:0000256" key="4">
    <source>
        <dbReference type="ARBA" id="ARBA00022741"/>
    </source>
</evidence>
<dbReference type="GO" id="GO:0071555">
    <property type="term" value="P:cell wall organization"/>
    <property type="evidence" value="ECO:0007669"/>
    <property type="project" value="UniProtKB-KW"/>
</dbReference>
<dbReference type="GO" id="GO:0008766">
    <property type="term" value="F:UDP-N-acetylmuramoylalanyl-D-glutamyl-2,6-diaminopimelate-D-alanyl-D-alanine ligase activity"/>
    <property type="evidence" value="ECO:0007669"/>
    <property type="project" value="RHEA"/>
</dbReference>